<dbReference type="GO" id="GO:0030288">
    <property type="term" value="C:outer membrane-bounded periplasmic space"/>
    <property type="evidence" value="ECO:0007669"/>
    <property type="project" value="TreeGrafter"/>
</dbReference>
<dbReference type="EMBL" id="LGTQ01000007">
    <property type="protein sequence ID" value="KPM48186.1"/>
    <property type="molecule type" value="Genomic_DNA"/>
</dbReference>
<dbReference type="InterPro" id="IPR002508">
    <property type="entry name" value="MurNAc-LAA_cat"/>
</dbReference>
<organism evidence="5 6">
    <name type="scientific">Jiulongibacter sediminis</name>
    <dbReference type="NCBI Taxonomy" id="1605367"/>
    <lineage>
        <taxon>Bacteria</taxon>
        <taxon>Pseudomonadati</taxon>
        <taxon>Bacteroidota</taxon>
        <taxon>Cytophagia</taxon>
        <taxon>Cytophagales</taxon>
        <taxon>Leadbetterellaceae</taxon>
        <taxon>Jiulongibacter</taxon>
    </lineage>
</organism>
<dbReference type="STRING" id="1605367.AFM12_10595"/>
<evidence type="ECO:0000256" key="3">
    <source>
        <dbReference type="ARBA" id="ARBA00022801"/>
    </source>
</evidence>
<dbReference type="InterPro" id="IPR050695">
    <property type="entry name" value="N-acetylmuramoyl_amidase_3"/>
</dbReference>
<sequence length="260" mass="28979">MLSYQKIVAGLFVLSGLLFSFCTWDSRPLNQVRKVVIDAGHGGKDPGTGGGREKRFALDIALKLGKQIKSEMKDVEVVFTRDSDVFIPLNERAAIANREKADLFISIHCNAHTTPNASGTETYVMGLHKTEANLDLAKRENNVILMEDDYKKSYKGFNPNSPLAHIMLANYQSAFMNQSMDFASRVESQFVHHGYKSRGVKQAGFLVIWETTMPSVLIETGYLSNPSDAKVLASEAGRQKTAEAIYKAFRSYKSDIEQNQ</sequence>
<evidence type="ECO:0000256" key="1">
    <source>
        <dbReference type="ARBA" id="ARBA00001561"/>
    </source>
</evidence>
<dbReference type="RefSeq" id="WP_055147970.1">
    <property type="nucleotide sequence ID" value="NZ_JXSZ01000007.1"/>
</dbReference>
<evidence type="ECO:0000259" key="4">
    <source>
        <dbReference type="SMART" id="SM00646"/>
    </source>
</evidence>
<dbReference type="GO" id="GO:0009253">
    <property type="term" value="P:peptidoglycan catabolic process"/>
    <property type="evidence" value="ECO:0007669"/>
    <property type="project" value="InterPro"/>
</dbReference>
<dbReference type="Pfam" id="PF01520">
    <property type="entry name" value="Amidase_3"/>
    <property type="match status" value="1"/>
</dbReference>
<comment type="caution">
    <text evidence="5">The sequence shown here is derived from an EMBL/GenBank/DDBJ whole genome shotgun (WGS) entry which is preliminary data.</text>
</comment>
<comment type="catalytic activity">
    <reaction evidence="1">
        <text>Hydrolyzes the link between N-acetylmuramoyl residues and L-amino acid residues in certain cell-wall glycopeptides.</text>
        <dbReference type="EC" id="3.5.1.28"/>
    </reaction>
</comment>
<dbReference type="OrthoDB" id="9806267at2"/>
<dbReference type="Gene3D" id="3.40.630.40">
    <property type="entry name" value="Zn-dependent exopeptidases"/>
    <property type="match status" value="1"/>
</dbReference>
<dbReference type="PATRIC" id="fig|1605367.3.peg.3507"/>
<accession>A0A0P7C0R9</accession>
<dbReference type="EC" id="3.5.1.28" evidence="2"/>
<dbReference type="FunFam" id="3.40.630.40:FF:000005">
    <property type="entry name" value="N-acetylmuramoyl-L-alanine amidase (AmiA)"/>
    <property type="match status" value="1"/>
</dbReference>
<feature type="domain" description="MurNAc-LAA" evidence="4">
    <location>
        <begin position="93"/>
        <end position="250"/>
    </location>
</feature>
<dbReference type="CDD" id="cd02696">
    <property type="entry name" value="MurNAc-LAA"/>
    <property type="match status" value="1"/>
</dbReference>
<protein>
    <recommendedName>
        <fullName evidence="2">N-acetylmuramoyl-L-alanine amidase</fullName>
        <ecNumber evidence="2">3.5.1.28</ecNumber>
    </recommendedName>
</protein>
<dbReference type="AlphaFoldDB" id="A0A0P7C0R9"/>
<dbReference type="PANTHER" id="PTHR30404">
    <property type="entry name" value="N-ACETYLMURAMOYL-L-ALANINE AMIDASE"/>
    <property type="match status" value="1"/>
</dbReference>
<name>A0A0P7C0R9_9BACT</name>
<keyword evidence="6" id="KW-1185">Reference proteome</keyword>
<evidence type="ECO:0000256" key="2">
    <source>
        <dbReference type="ARBA" id="ARBA00011901"/>
    </source>
</evidence>
<evidence type="ECO:0000313" key="6">
    <source>
        <dbReference type="Proteomes" id="UP000050454"/>
    </source>
</evidence>
<dbReference type="GO" id="GO:0008745">
    <property type="term" value="F:N-acetylmuramoyl-L-alanine amidase activity"/>
    <property type="evidence" value="ECO:0007669"/>
    <property type="project" value="UniProtKB-EC"/>
</dbReference>
<gene>
    <name evidence="5" type="ORF">AFM12_10595</name>
</gene>
<dbReference type="SUPFAM" id="SSF53187">
    <property type="entry name" value="Zn-dependent exopeptidases"/>
    <property type="match status" value="1"/>
</dbReference>
<dbReference type="PANTHER" id="PTHR30404:SF0">
    <property type="entry name" value="N-ACETYLMURAMOYL-L-ALANINE AMIDASE AMIC"/>
    <property type="match status" value="1"/>
</dbReference>
<dbReference type="Proteomes" id="UP000050454">
    <property type="component" value="Unassembled WGS sequence"/>
</dbReference>
<proteinExistence type="predicted"/>
<keyword evidence="3" id="KW-0378">Hydrolase</keyword>
<evidence type="ECO:0000313" key="5">
    <source>
        <dbReference type="EMBL" id="KPM48186.1"/>
    </source>
</evidence>
<reference evidence="5 6" key="1">
    <citation type="submission" date="2015-07" db="EMBL/GenBank/DDBJ databases">
        <title>The draft genome sequence of Leadbetterella sp. JN14-9.</title>
        <authorList>
            <person name="Liu Y."/>
            <person name="Du J."/>
            <person name="Shao Z."/>
        </authorList>
    </citation>
    <scope>NUCLEOTIDE SEQUENCE [LARGE SCALE GENOMIC DNA]</scope>
    <source>
        <strain evidence="5 6">JN14-9</strain>
    </source>
</reference>
<dbReference type="SMART" id="SM00646">
    <property type="entry name" value="Ami_3"/>
    <property type="match status" value="1"/>
</dbReference>